<protein>
    <submittedName>
        <fullName evidence="1">Uncharacterized protein</fullName>
    </submittedName>
</protein>
<gene>
    <name evidence="1" type="ORF">M0811_01553</name>
</gene>
<comment type="caution">
    <text evidence="1">The sequence shown here is derived from an EMBL/GenBank/DDBJ whole genome shotgun (WGS) entry which is preliminary data.</text>
</comment>
<name>A0A9Q0RAJ0_ANAIG</name>
<evidence type="ECO:0000313" key="1">
    <source>
        <dbReference type="EMBL" id="KAJ5072538.1"/>
    </source>
</evidence>
<accession>A0A9Q0RAJ0</accession>
<dbReference type="AlphaFoldDB" id="A0A9Q0RAJ0"/>
<dbReference type="Proteomes" id="UP001149090">
    <property type="component" value="Unassembled WGS sequence"/>
</dbReference>
<organism evidence="1 2">
    <name type="scientific">Anaeramoeba ignava</name>
    <name type="common">Anaerobic marine amoeba</name>
    <dbReference type="NCBI Taxonomy" id="1746090"/>
    <lineage>
        <taxon>Eukaryota</taxon>
        <taxon>Metamonada</taxon>
        <taxon>Anaeramoebidae</taxon>
        <taxon>Anaeramoeba</taxon>
    </lineage>
</organism>
<dbReference type="OrthoDB" id="2129116at2759"/>
<reference evidence="1" key="1">
    <citation type="submission" date="2022-10" db="EMBL/GenBank/DDBJ databases">
        <title>Novel sulphate-reducing endosymbionts in the free-living metamonad Anaeramoeba.</title>
        <authorList>
            <person name="Jerlstrom-Hultqvist J."/>
            <person name="Cepicka I."/>
            <person name="Gallot-Lavallee L."/>
            <person name="Salas-Leiva D."/>
            <person name="Curtis B.A."/>
            <person name="Zahonova K."/>
            <person name="Pipaliya S."/>
            <person name="Dacks J."/>
            <person name="Roger A.J."/>
        </authorList>
    </citation>
    <scope>NUCLEOTIDE SEQUENCE</scope>
    <source>
        <strain evidence="1">BMAN</strain>
    </source>
</reference>
<sequence>METIQIVEIISQIADFELELYEFDQLKDELLFSSFNFELWDILIKWFFDKKNNNIYHNLFYRIFDAAVKLENEESLEIILFKADFVTKLITMYQEQMKSNKHCLISGFVILFCNVLRLKSQMLPKYHYLPKFLNNLQIWKDFEETLNIQTSRQLPNTSRMIAKPHFSSKLFENKEINYHIPGHGLGSGYAQGLGFFDK</sequence>
<dbReference type="EMBL" id="JAPDFW010000081">
    <property type="protein sequence ID" value="KAJ5072538.1"/>
    <property type="molecule type" value="Genomic_DNA"/>
</dbReference>
<keyword evidence="2" id="KW-1185">Reference proteome</keyword>
<evidence type="ECO:0000313" key="2">
    <source>
        <dbReference type="Proteomes" id="UP001149090"/>
    </source>
</evidence>
<proteinExistence type="predicted"/>